<dbReference type="Pfam" id="PF00168">
    <property type="entry name" value="C2"/>
    <property type="match status" value="2"/>
</dbReference>
<evidence type="ECO:0000256" key="9">
    <source>
        <dbReference type="ARBA" id="ARBA00023121"/>
    </source>
</evidence>
<dbReference type="InterPro" id="IPR037765">
    <property type="entry name" value="C2B_Tricalbin"/>
</dbReference>
<comment type="subcellular location">
    <subcellularLocation>
        <location evidence="1">Endoplasmic reticulum membrane</location>
    </subcellularLocation>
</comment>
<feature type="domain" description="C2" evidence="13">
    <location>
        <begin position="824"/>
        <end position="963"/>
    </location>
</feature>
<dbReference type="GO" id="GO:0008289">
    <property type="term" value="F:lipid binding"/>
    <property type="evidence" value="ECO:0007669"/>
    <property type="project" value="UniProtKB-KW"/>
</dbReference>
<dbReference type="PROSITE" id="PS50004">
    <property type="entry name" value="C2"/>
    <property type="match status" value="2"/>
</dbReference>
<feature type="compositionally biased region" description="Polar residues" evidence="11">
    <location>
        <begin position="1292"/>
        <end position="1303"/>
    </location>
</feature>
<evidence type="ECO:0000256" key="7">
    <source>
        <dbReference type="ARBA" id="ARBA00022989"/>
    </source>
</evidence>
<evidence type="ECO:0000313" key="15">
    <source>
        <dbReference type="EMBL" id="KAK3396710.1"/>
    </source>
</evidence>
<feature type="region of interest" description="Disordered" evidence="11">
    <location>
        <begin position="1202"/>
        <end position="1331"/>
    </location>
</feature>
<evidence type="ECO:0000256" key="4">
    <source>
        <dbReference type="ARBA" id="ARBA00022692"/>
    </source>
</evidence>
<evidence type="ECO:0000256" key="11">
    <source>
        <dbReference type="SAM" id="MobiDB-lite"/>
    </source>
</evidence>
<evidence type="ECO:0000256" key="2">
    <source>
        <dbReference type="ARBA" id="ARBA00022448"/>
    </source>
</evidence>
<feature type="compositionally biased region" description="Basic and acidic residues" evidence="11">
    <location>
        <begin position="729"/>
        <end position="744"/>
    </location>
</feature>
<gene>
    <name evidence="15" type="ORF">B0T20DRAFT_442793</name>
</gene>
<feature type="region of interest" description="Disordered" evidence="11">
    <location>
        <begin position="1"/>
        <end position="180"/>
    </location>
</feature>
<keyword evidence="16" id="KW-1185">Reference proteome</keyword>
<dbReference type="SUPFAM" id="SSF49562">
    <property type="entry name" value="C2 domain (Calcium/lipid-binding domain, CaLB)"/>
    <property type="match status" value="2"/>
</dbReference>
<feature type="compositionally biased region" description="Basic and acidic residues" evidence="11">
    <location>
        <begin position="161"/>
        <end position="176"/>
    </location>
</feature>
<dbReference type="EMBL" id="JAUTDP010000009">
    <property type="protein sequence ID" value="KAK3396710.1"/>
    <property type="molecule type" value="Genomic_DNA"/>
</dbReference>
<feature type="compositionally biased region" description="Basic and acidic residues" evidence="11">
    <location>
        <begin position="32"/>
        <end position="44"/>
    </location>
</feature>
<feature type="compositionally biased region" description="Basic and acidic residues" evidence="11">
    <location>
        <begin position="1239"/>
        <end position="1254"/>
    </location>
</feature>
<organism evidence="15 16">
    <name type="scientific">Sordaria brevicollis</name>
    <dbReference type="NCBI Taxonomy" id="83679"/>
    <lineage>
        <taxon>Eukaryota</taxon>
        <taxon>Fungi</taxon>
        <taxon>Dikarya</taxon>
        <taxon>Ascomycota</taxon>
        <taxon>Pezizomycotina</taxon>
        <taxon>Sordariomycetes</taxon>
        <taxon>Sordariomycetidae</taxon>
        <taxon>Sordariales</taxon>
        <taxon>Sordariaceae</taxon>
        <taxon>Sordaria</taxon>
    </lineage>
</organism>
<keyword evidence="9" id="KW-0446">Lipid-binding</keyword>
<dbReference type="GO" id="GO:0006869">
    <property type="term" value="P:lipid transport"/>
    <property type="evidence" value="ECO:0007669"/>
    <property type="project" value="UniProtKB-KW"/>
</dbReference>
<dbReference type="PROSITE" id="PS51847">
    <property type="entry name" value="SMP"/>
    <property type="match status" value="1"/>
</dbReference>
<dbReference type="PANTHER" id="PTHR47348:SF2">
    <property type="entry name" value="MEIOTICALLY UP-REGULATED 190 PROTEIN"/>
    <property type="match status" value="1"/>
</dbReference>
<dbReference type="InterPro" id="IPR037767">
    <property type="entry name" value="C2A_Mug190-like"/>
</dbReference>
<feature type="compositionally biased region" description="Basic and acidic residues" evidence="11">
    <location>
        <begin position="446"/>
        <end position="464"/>
    </location>
</feature>
<feature type="region of interest" description="Disordered" evidence="11">
    <location>
        <begin position="729"/>
        <end position="750"/>
    </location>
</feature>
<feature type="region of interest" description="Disordered" evidence="11">
    <location>
        <begin position="789"/>
        <end position="823"/>
    </location>
</feature>
<feature type="region of interest" description="Disordered" evidence="11">
    <location>
        <begin position="442"/>
        <end position="473"/>
    </location>
</feature>
<dbReference type="Proteomes" id="UP001281003">
    <property type="component" value="Unassembled WGS sequence"/>
</dbReference>
<evidence type="ECO:0000259" key="14">
    <source>
        <dbReference type="PROSITE" id="PS51847"/>
    </source>
</evidence>
<dbReference type="InterPro" id="IPR031468">
    <property type="entry name" value="SMP_LBD"/>
</dbReference>
<feature type="compositionally biased region" description="Basic and acidic residues" evidence="11">
    <location>
        <begin position="859"/>
        <end position="875"/>
    </location>
</feature>
<dbReference type="CDD" id="cd04041">
    <property type="entry name" value="C2A_fungal"/>
    <property type="match status" value="1"/>
</dbReference>
<dbReference type="PANTHER" id="PTHR47348">
    <property type="entry name" value="MEIOTICALLY UP-REGULATED GENE 190 PROTEIN"/>
    <property type="match status" value="1"/>
</dbReference>
<keyword evidence="7 12" id="KW-1133">Transmembrane helix</keyword>
<evidence type="ECO:0000256" key="10">
    <source>
        <dbReference type="ARBA" id="ARBA00023136"/>
    </source>
</evidence>
<feature type="domain" description="C2" evidence="13">
    <location>
        <begin position="608"/>
        <end position="737"/>
    </location>
</feature>
<feature type="transmembrane region" description="Helical" evidence="12">
    <location>
        <begin position="261"/>
        <end position="285"/>
    </location>
</feature>
<dbReference type="Pfam" id="PF25331">
    <property type="entry name" value="C2_Mug190_3rd"/>
    <property type="match status" value="1"/>
</dbReference>
<proteinExistence type="predicted"/>
<evidence type="ECO:0000256" key="8">
    <source>
        <dbReference type="ARBA" id="ARBA00023055"/>
    </source>
</evidence>
<dbReference type="GO" id="GO:0005789">
    <property type="term" value="C:endoplasmic reticulum membrane"/>
    <property type="evidence" value="ECO:0007669"/>
    <property type="project" value="UniProtKB-SubCell"/>
</dbReference>
<keyword evidence="5" id="KW-0677">Repeat</keyword>
<feature type="compositionally biased region" description="Low complexity" evidence="11">
    <location>
        <begin position="130"/>
        <end position="139"/>
    </location>
</feature>
<feature type="region of interest" description="Disordered" evidence="11">
    <location>
        <begin position="856"/>
        <end position="879"/>
    </location>
</feature>
<evidence type="ECO:0000256" key="6">
    <source>
        <dbReference type="ARBA" id="ARBA00022824"/>
    </source>
</evidence>
<dbReference type="CDD" id="cd21676">
    <property type="entry name" value="SMP_Mug190"/>
    <property type="match status" value="1"/>
</dbReference>
<keyword evidence="10 12" id="KW-0472">Membrane</keyword>
<dbReference type="InterPro" id="IPR035892">
    <property type="entry name" value="C2_domain_sf"/>
</dbReference>
<evidence type="ECO:0000259" key="13">
    <source>
        <dbReference type="PROSITE" id="PS50004"/>
    </source>
</evidence>
<reference evidence="15" key="1">
    <citation type="journal article" date="2023" name="Mol. Phylogenet. Evol.">
        <title>Genome-scale phylogeny and comparative genomics of the fungal order Sordariales.</title>
        <authorList>
            <person name="Hensen N."/>
            <person name="Bonometti L."/>
            <person name="Westerberg I."/>
            <person name="Brannstrom I.O."/>
            <person name="Guillou S."/>
            <person name="Cros-Aarteil S."/>
            <person name="Calhoun S."/>
            <person name="Haridas S."/>
            <person name="Kuo A."/>
            <person name="Mondo S."/>
            <person name="Pangilinan J."/>
            <person name="Riley R."/>
            <person name="LaButti K."/>
            <person name="Andreopoulos B."/>
            <person name="Lipzen A."/>
            <person name="Chen C."/>
            <person name="Yan M."/>
            <person name="Daum C."/>
            <person name="Ng V."/>
            <person name="Clum A."/>
            <person name="Steindorff A."/>
            <person name="Ohm R.A."/>
            <person name="Martin F."/>
            <person name="Silar P."/>
            <person name="Natvig D.O."/>
            <person name="Lalanne C."/>
            <person name="Gautier V."/>
            <person name="Ament-Velasquez S.L."/>
            <person name="Kruys A."/>
            <person name="Hutchinson M.I."/>
            <person name="Powell A.J."/>
            <person name="Barry K."/>
            <person name="Miller A.N."/>
            <person name="Grigoriev I.V."/>
            <person name="Debuchy R."/>
            <person name="Gladieux P."/>
            <person name="Hiltunen Thoren M."/>
            <person name="Johannesson H."/>
        </authorList>
    </citation>
    <scope>NUCLEOTIDE SEQUENCE</scope>
    <source>
        <strain evidence="15">FGSC 1904</strain>
    </source>
</reference>
<dbReference type="CDD" id="cd04052">
    <property type="entry name" value="C2B_Tricalbin-like"/>
    <property type="match status" value="1"/>
</dbReference>
<dbReference type="SMART" id="SM00239">
    <property type="entry name" value="C2"/>
    <property type="match status" value="2"/>
</dbReference>
<feature type="compositionally biased region" description="Basic and acidic residues" evidence="11">
    <location>
        <begin position="1315"/>
        <end position="1331"/>
    </location>
</feature>
<keyword evidence="6" id="KW-0256">Endoplasmic reticulum</keyword>
<keyword evidence="4 12" id="KW-0812">Transmembrane</keyword>
<comment type="caution">
    <text evidence="15">The sequence shown here is derived from an EMBL/GenBank/DDBJ whole genome shotgun (WGS) entry which is preliminary data.</text>
</comment>
<evidence type="ECO:0008006" key="17">
    <source>
        <dbReference type="Google" id="ProtNLM"/>
    </source>
</evidence>
<feature type="compositionally biased region" description="Low complexity" evidence="11">
    <location>
        <begin position="1214"/>
        <end position="1223"/>
    </location>
</feature>
<protein>
    <recommendedName>
        <fullName evidence="17">Meiotically up-regulated gene 190 protein</fullName>
    </recommendedName>
</protein>
<name>A0AAE0PBB1_SORBR</name>
<dbReference type="Pfam" id="PF25669">
    <property type="entry name" value="SMP_MUG190-like"/>
    <property type="match status" value="1"/>
</dbReference>
<keyword evidence="2" id="KW-0813">Transport</keyword>
<feature type="compositionally biased region" description="Basic residues" evidence="11">
    <location>
        <begin position="1305"/>
        <end position="1314"/>
    </location>
</feature>
<evidence type="ECO:0000313" key="16">
    <source>
        <dbReference type="Proteomes" id="UP001281003"/>
    </source>
</evidence>
<keyword evidence="3" id="KW-0597">Phosphoprotein</keyword>
<feature type="compositionally biased region" description="Acidic residues" evidence="11">
    <location>
        <begin position="1224"/>
        <end position="1236"/>
    </location>
</feature>
<dbReference type="InterPro" id="IPR057349">
    <property type="entry name" value="C2_Mug190_3rd"/>
</dbReference>
<dbReference type="GO" id="GO:0061817">
    <property type="term" value="P:endoplasmic reticulum-plasma membrane tethering"/>
    <property type="evidence" value="ECO:0007669"/>
    <property type="project" value="InterPro"/>
</dbReference>
<accession>A0AAE0PBB1</accession>
<dbReference type="Gene3D" id="2.60.40.150">
    <property type="entry name" value="C2 domain"/>
    <property type="match status" value="2"/>
</dbReference>
<evidence type="ECO:0000256" key="12">
    <source>
        <dbReference type="SAM" id="Phobius"/>
    </source>
</evidence>
<dbReference type="InterPro" id="IPR000008">
    <property type="entry name" value="C2_dom"/>
</dbReference>
<feature type="domain" description="SMP-LTD" evidence="14">
    <location>
        <begin position="370"/>
        <end position="610"/>
    </location>
</feature>
<feature type="compositionally biased region" description="Basic and acidic residues" evidence="11">
    <location>
        <begin position="78"/>
        <end position="90"/>
    </location>
</feature>
<evidence type="ECO:0000256" key="5">
    <source>
        <dbReference type="ARBA" id="ARBA00022737"/>
    </source>
</evidence>
<sequence>MSSFDDDFEDRGARRAHGGPYTAKHPVPTVKGYREHRAEIKEQEGLDNAAQGQLDADGNLNEPPSRTRRAYDAVKAISKNEDQQQGKQEGDPYPTTNRNYPDAPVEDPGTREQGVYGGDQDNNTQDENEQQAKNNQRQQEQQDKSATETVASTVNPKEKRKAMEKQQPKGHGREVTDPVTHLPITIHDMTDKNLGSVAENYPSVGSDHRTFTGPEGADKSRDHLREETLEVGEVHQGMHKLFPPPNFEETKHQMMRTYRQALTAGLTGISVVGILGLGCISLLGFGSGSRTKSGPESEGWLSSGHKSKTSATFSYLGLLIFISLAGAGAYALIQGVSGWLEKRISAIFEEETWAADRHAEKSVNKHGAPLPESAAWLNGLLASVWPLINPDLFASIADMLEDVMQASLPKLVRMVSVDDIGQGSEAFRILGVKWLPTGAAGQSVDHQGKLKDGGSNDRQVKGEGETNGGGGGEMVQEGMEAEEGDFVNMELAFAYRPRSSGKSITSKAKNAHLYLKFYLPGGLAVPVWVELKGIVGIMRMRLQLTPDPPFVELCTITFLGQPRVNLSCVPLSKHLPNLMDIPLISSFVQSAVDAALAEYVAPKSLTLDLKDMLVGDDFKKDTITRGVVAVYIKRATGFKCGDGGFGPIEGSSDSYVTVSWGKVGKPMFSTRIIVDEQEPVWNEWAYILVSPDELNAQENLRIQIWDSDKHTADDDLGRVEVSLKELMHSEETKNKMHDREDRLMASDPDETMPGTISWAVGYFAKAHIQQSQLDKQTFDKSIRSLDQLKKQVHETTESKLREASLSKDMAEEKQQQEAQDFKAKEDQMIISSPPPPSMPSGILSIQIHNITGLEITPLNEDRHRSTGADEVKEDAAEQSDALPDSYCTIILNQRKIYRTRTKPKNAKPFFNAGTERFVKDWSTCEVMVSVRDSREGEEDPLLGVVYLPLRRVFEHRSQVMGTFPLSGGIGNGRVRVSLVWRGVEMGESVMGKELRGWEMGTVEVKGGVKWVGGGVNDGMEEGRRGELQRLNGCKLKLKTKIGKGKMNPVQGEEGVWMPKRHHAGGHGGQVGQQHQPGDGIAQGSIFLGVVKRYQSMLLLQFKDKKSLMPDSNPALAVLALSSIPDEEDVTVRVPVWNGGKKQLKRASTCSDYRGLEEGEQPLGELEFTVRFWRGLSGYHRKYAGKPRNSDVKGVMEVLDTVSDEKMDEDDDDSFWASDSASDTSDSDSDSDSDLSDAEYNARHDIHPPKHRDTPQEAATRKALRKHGDTVASSSSSSSSSSSDDEDTGVQLPDTSNQHNNPVSKTAHKAKRKLSAKLDGDKIGSDQDDGKRGVVAQVQDYKQHRKELHRRHRGVMQWKAARTLDWLGGQVKKGKGKIRELGEHGEKGVGVETEV</sequence>
<reference evidence="15" key="2">
    <citation type="submission" date="2023-07" db="EMBL/GenBank/DDBJ databases">
        <authorList>
            <consortium name="Lawrence Berkeley National Laboratory"/>
            <person name="Haridas S."/>
            <person name="Hensen N."/>
            <person name="Bonometti L."/>
            <person name="Westerberg I."/>
            <person name="Brannstrom I.O."/>
            <person name="Guillou S."/>
            <person name="Cros-Aarteil S."/>
            <person name="Calhoun S."/>
            <person name="Kuo A."/>
            <person name="Mondo S."/>
            <person name="Pangilinan J."/>
            <person name="Riley R."/>
            <person name="LaButti K."/>
            <person name="Andreopoulos B."/>
            <person name="Lipzen A."/>
            <person name="Chen C."/>
            <person name="Yanf M."/>
            <person name="Daum C."/>
            <person name="Ng V."/>
            <person name="Clum A."/>
            <person name="Steindorff A."/>
            <person name="Ohm R."/>
            <person name="Martin F."/>
            <person name="Silar P."/>
            <person name="Natvig D."/>
            <person name="Lalanne C."/>
            <person name="Gautier V."/>
            <person name="Ament-velasquez S.L."/>
            <person name="Kruys A."/>
            <person name="Hutchinson M.I."/>
            <person name="Powell A.J."/>
            <person name="Barry K."/>
            <person name="Miller A.N."/>
            <person name="Grigoriev I.V."/>
            <person name="Debuchy R."/>
            <person name="Gladieux P."/>
            <person name="Thoren M.H."/>
            <person name="Johannesson H."/>
        </authorList>
    </citation>
    <scope>NUCLEOTIDE SEQUENCE</scope>
    <source>
        <strain evidence="15">FGSC 1904</strain>
    </source>
</reference>
<evidence type="ECO:0000256" key="1">
    <source>
        <dbReference type="ARBA" id="ARBA00004586"/>
    </source>
</evidence>
<evidence type="ECO:0000256" key="3">
    <source>
        <dbReference type="ARBA" id="ARBA00022553"/>
    </source>
</evidence>
<feature type="compositionally biased region" description="Low complexity" evidence="11">
    <location>
        <begin position="1272"/>
        <end position="1281"/>
    </location>
</feature>
<keyword evidence="8" id="KW-0445">Lipid transport</keyword>
<feature type="transmembrane region" description="Helical" evidence="12">
    <location>
        <begin position="313"/>
        <end position="333"/>
    </location>
</feature>